<organism evidence="1">
    <name type="scientific">Tanacetum cinerariifolium</name>
    <name type="common">Dalmatian daisy</name>
    <name type="synonym">Chrysanthemum cinerariifolium</name>
    <dbReference type="NCBI Taxonomy" id="118510"/>
    <lineage>
        <taxon>Eukaryota</taxon>
        <taxon>Viridiplantae</taxon>
        <taxon>Streptophyta</taxon>
        <taxon>Embryophyta</taxon>
        <taxon>Tracheophyta</taxon>
        <taxon>Spermatophyta</taxon>
        <taxon>Magnoliopsida</taxon>
        <taxon>eudicotyledons</taxon>
        <taxon>Gunneridae</taxon>
        <taxon>Pentapetalae</taxon>
        <taxon>asterids</taxon>
        <taxon>campanulids</taxon>
        <taxon>Asterales</taxon>
        <taxon>Asteraceae</taxon>
        <taxon>Asteroideae</taxon>
        <taxon>Anthemideae</taxon>
        <taxon>Anthemidinae</taxon>
        <taxon>Tanacetum</taxon>
    </lineage>
</organism>
<feature type="non-terminal residue" evidence="1">
    <location>
        <position position="1"/>
    </location>
</feature>
<accession>A0A699QNM3</accession>
<dbReference type="AlphaFoldDB" id="A0A699QNM3"/>
<reference evidence="1" key="1">
    <citation type="journal article" date="2019" name="Sci. Rep.">
        <title>Draft genome of Tanacetum cinerariifolium, the natural source of mosquito coil.</title>
        <authorList>
            <person name="Yamashiro T."/>
            <person name="Shiraishi A."/>
            <person name="Satake H."/>
            <person name="Nakayama K."/>
        </authorList>
    </citation>
    <scope>NUCLEOTIDE SEQUENCE</scope>
</reference>
<evidence type="ECO:0000313" key="1">
    <source>
        <dbReference type="EMBL" id="GFC73174.1"/>
    </source>
</evidence>
<comment type="caution">
    <text evidence="1">The sequence shown here is derived from an EMBL/GenBank/DDBJ whole genome shotgun (WGS) entry which is preliminary data.</text>
</comment>
<dbReference type="EMBL" id="BKCJ011041268">
    <property type="protein sequence ID" value="GFC73174.1"/>
    <property type="molecule type" value="Genomic_DNA"/>
</dbReference>
<protein>
    <submittedName>
        <fullName evidence="1">Uncharacterized protein</fullName>
    </submittedName>
</protein>
<proteinExistence type="predicted"/>
<name>A0A699QNM3_TANCI</name>
<sequence length="93" mass="10399">VRVSTLSRFIRNPEKSTRLAKSCFKHEQELEVSLIVETNRDDEKLLQQVDHFPEDLDAFSFGALVDSGSFPARLLLDPRSDPMEGSSSLSSSS</sequence>
<gene>
    <name evidence="1" type="ORF">Tci_845144</name>
</gene>